<dbReference type="STRING" id="45073.Lqui_2116"/>
<dbReference type="Pfam" id="PF08238">
    <property type="entry name" value="Sel1"/>
    <property type="match status" value="5"/>
</dbReference>
<dbReference type="SUPFAM" id="SSF81901">
    <property type="entry name" value="HCP-like"/>
    <property type="match status" value="1"/>
</dbReference>
<dbReference type="PATRIC" id="fig|45073.5.peg.2231"/>
<dbReference type="PANTHER" id="PTHR43628:SF1">
    <property type="entry name" value="CHITIN SYNTHASE REGULATORY FACTOR 2-RELATED"/>
    <property type="match status" value="1"/>
</dbReference>
<dbReference type="SMART" id="SM00671">
    <property type="entry name" value="SEL1"/>
    <property type="match status" value="6"/>
</dbReference>
<dbReference type="PANTHER" id="PTHR43628">
    <property type="entry name" value="ACTIVATOR OF C KINASE PROTEIN 1-RELATED"/>
    <property type="match status" value="1"/>
</dbReference>
<organism evidence="1 2">
    <name type="scientific">Legionella quinlivanii</name>
    <dbReference type="NCBI Taxonomy" id="45073"/>
    <lineage>
        <taxon>Bacteria</taxon>
        <taxon>Pseudomonadati</taxon>
        <taxon>Pseudomonadota</taxon>
        <taxon>Gammaproteobacteria</taxon>
        <taxon>Legionellales</taxon>
        <taxon>Legionellaceae</taxon>
        <taxon>Legionella</taxon>
    </lineage>
</organism>
<evidence type="ECO:0000313" key="1">
    <source>
        <dbReference type="EMBL" id="KTD48074.1"/>
    </source>
</evidence>
<dbReference type="EMBL" id="LNYS01000016">
    <property type="protein sequence ID" value="KTD48074.1"/>
    <property type="molecule type" value="Genomic_DNA"/>
</dbReference>
<dbReference type="AlphaFoldDB" id="A0A0W0XU54"/>
<gene>
    <name evidence="1" type="ORF">Lqui_2116</name>
</gene>
<name>A0A0W0XU54_9GAMM</name>
<comment type="caution">
    <text evidence="1">The sequence shown here is derived from an EMBL/GenBank/DDBJ whole genome shotgun (WGS) entry which is preliminary data.</text>
</comment>
<sequence length="607" mass="69423">MPIHSISLLINQALKGKINAYELLIQQHDEKKISVAHLQLIHKEISAILPTDPRYSSALTLRGIINQWGVTGIIDINLSINLFEQAIELNNNMAMYCLAKLFYVGTSSLIDYPAVIELLKRSSDLNNPKASFQLGKIYQNGWGNINANIDLAIEFYDKAIDLNWTQAMIARAELFKRGLGGPVNINAARNLYQRAAALNNRTAILHLARMHRQGIDGVRNFSQAIQLYTKAASLNCPRAMMELGSMFEKGQGAATNLSKAIELYYKAYCLLPRMSPTQLIEACIKSNAEKSKQILFTLYLDKGDFEKISELFISYPNYLIQLLYNRIIYLLDFEVENELRQALINLFVTSDSECLIHLSKLKYLEFKLELQANNRENALKVYSTYLAQRNDLSANDYYRLGNLELAKITDLSPERQVIRINQACIFYYKAYKKGDFGCYRLIVNLQREIQKEEDSLLTDQMLFNRFVDLIPIEQNDLQKKHIIAFETFVIIEKNKLKRRRSCCFFNSFTNNFLSMAEKILNQLQHNIPLAEIIEGDAELAAMDKQSDLYLLAQSLICETPGGENYNENDSLLQPNDQLNDENSIFKTIFSMINSCMESRGPGGIRYT</sequence>
<dbReference type="InterPro" id="IPR052945">
    <property type="entry name" value="Mitotic_Regulator"/>
</dbReference>
<dbReference type="Proteomes" id="UP000054618">
    <property type="component" value="Unassembled WGS sequence"/>
</dbReference>
<keyword evidence="2" id="KW-1185">Reference proteome</keyword>
<accession>A0A0W0XU54</accession>
<proteinExistence type="predicted"/>
<dbReference type="Gene3D" id="1.25.40.10">
    <property type="entry name" value="Tetratricopeptide repeat domain"/>
    <property type="match status" value="1"/>
</dbReference>
<dbReference type="OrthoDB" id="5654450at2"/>
<reference evidence="1 2" key="1">
    <citation type="submission" date="2015-11" db="EMBL/GenBank/DDBJ databases">
        <title>Genomic analysis of 38 Legionella species identifies large and diverse effector repertoires.</title>
        <authorList>
            <person name="Burstein D."/>
            <person name="Amaro F."/>
            <person name="Zusman T."/>
            <person name="Lifshitz Z."/>
            <person name="Cohen O."/>
            <person name="Gilbert J.A."/>
            <person name="Pupko T."/>
            <person name="Shuman H.A."/>
            <person name="Segal G."/>
        </authorList>
    </citation>
    <scope>NUCLEOTIDE SEQUENCE [LARGE SCALE GENOMIC DNA]</scope>
    <source>
        <strain evidence="1 2">CDC#1442-AUS-E</strain>
    </source>
</reference>
<dbReference type="RefSeq" id="WP_058508212.1">
    <property type="nucleotide sequence ID" value="NZ_CAAAIK010000043.1"/>
</dbReference>
<evidence type="ECO:0000313" key="2">
    <source>
        <dbReference type="Proteomes" id="UP000054618"/>
    </source>
</evidence>
<protein>
    <submittedName>
        <fullName evidence="1">TPR repeat-containing protein</fullName>
    </submittedName>
</protein>
<dbReference type="InterPro" id="IPR006597">
    <property type="entry name" value="Sel1-like"/>
</dbReference>
<dbReference type="InterPro" id="IPR011990">
    <property type="entry name" value="TPR-like_helical_dom_sf"/>
</dbReference>